<evidence type="ECO:0000256" key="7">
    <source>
        <dbReference type="SAM" id="Phobius"/>
    </source>
</evidence>
<dbReference type="Proteomes" id="UP001318040">
    <property type="component" value="Chromosome 10"/>
</dbReference>
<evidence type="ECO:0000256" key="4">
    <source>
        <dbReference type="ARBA" id="ARBA00022989"/>
    </source>
</evidence>
<comment type="similarity">
    <text evidence="2">Belongs to the autoinducer-2 exporter (AI-2E) (TC 2.A.86) family.</text>
</comment>
<feature type="transmembrane region" description="Helical" evidence="7">
    <location>
        <begin position="548"/>
        <end position="570"/>
    </location>
</feature>
<feature type="transmembrane region" description="Helical" evidence="7">
    <location>
        <begin position="905"/>
        <end position="930"/>
    </location>
</feature>
<feature type="transmembrane region" description="Helical" evidence="7">
    <location>
        <begin position="269"/>
        <end position="286"/>
    </location>
</feature>
<feature type="transmembrane region" description="Helical" evidence="7">
    <location>
        <begin position="176"/>
        <end position="200"/>
    </location>
</feature>
<dbReference type="PANTHER" id="PTHR21716">
    <property type="entry name" value="TRANSMEMBRANE PROTEIN"/>
    <property type="match status" value="1"/>
</dbReference>
<dbReference type="PANTHER" id="PTHR21716:SF4">
    <property type="entry name" value="TRANSMEMBRANE PROTEIN 245"/>
    <property type="match status" value="1"/>
</dbReference>
<protein>
    <submittedName>
        <fullName evidence="9">Transmembrane protein 245-like isoform X1</fullName>
    </submittedName>
</protein>
<evidence type="ECO:0000256" key="2">
    <source>
        <dbReference type="ARBA" id="ARBA00009773"/>
    </source>
</evidence>
<evidence type="ECO:0000256" key="3">
    <source>
        <dbReference type="ARBA" id="ARBA00022692"/>
    </source>
</evidence>
<keyword evidence="5 7" id="KW-0472">Membrane</keyword>
<dbReference type="Pfam" id="PF01594">
    <property type="entry name" value="AI-2E_transport"/>
    <property type="match status" value="1"/>
</dbReference>
<comment type="subcellular location">
    <subcellularLocation>
        <location evidence="1">Membrane</location>
        <topology evidence="1">Multi-pass membrane protein</topology>
    </subcellularLocation>
</comment>
<feature type="transmembrane region" description="Helical" evidence="7">
    <location>
        <begin position="839"/>
        <end position="858"/>
    </location>
</feature>
<evidence type="ECO:0000313" key="9">
    <source>
        <dbReference type="RefSeq" id="XP_032807479.1"/>
    </source>
</evidence>
<keyword evidence="4 7" id="KW-1133">Transmembrane helix</keyword>
<feature type="compositionally biased region" description="Polar residues" evidence="6">
    <location>
        <begin position="388"/>
        <end position="411"/>
    </location>
</feature>
<organism evidence="8 9">
    <name type="scientific">Petromyzon marinus</name>
    <name type="common">Sea lamprey</name>
    <dbReference type="NCBI Taxonomy" id="7757"/>
    <lineage>
        <taxon>Eukaryota</taxon>
        <taxon>Metazoa</taxon>
        <taxon>Chordata</taxon>
        <taxon>Craniata</taxon>
        <taxon>Vertebrata</taxon>
        <taxon>Cyclostomata</taxon>
        <taxon>Hyperoartia</taxon>
        <taxon>Petromyzontiformes</taxon>
        <taxon>Petromyzontidae</taxon>
        <taxon>Petromyzon</taxon>
    </lineage>
</organism>
<gene>
    <name evidence="9" type="primary">LOC116941027</name>
</gene>
<dbReference type="InterPro" id="IPR002549">
    <property type="entry name" value="AI-2E-like"/>
</dbReference>
<proteinExistence type="inferred from homology"/>
<name>A0AAJ7SYB1_PETMA</name>
<feature type="transmembrane region" description="Helical" evidence="7">
    <location>
        <begin position="442"/>
        <end position="463"/>
    </location>
</feature>
<feature type="transmembrane region" description="Helical" evidence="7">
    <location>
        <begin position="246"/>
        <end position="263"/>
    </location>
</feature>
<sequence>MDSKHHQQQQQHEPRLGHPPPGDASTPSPQQPPQRLDRGARQAFRNAGAFVFVGLAGAAAASVCLVLEAFLRPLLWAALCGAFLHPCKRALAGGVRSWLAGLREAPAGVDGGGGGGVGGPRRPLVLAALALPPTLVARAAGHVAQRLRRAALTLMPDPAAPASSSSSSPRAGRGTAALLAGVAVALLVGVAGSGAGPRAWLVGAVEAACGLGDAAVARFASPWVWTVVCGYLLVVLLWWSPQTQQALGTLSGLVWVVLLLHLVSLTGSWRSLVLLLLIGLVVAGWVQDLQKGHHDGTGVSLLDRVKGMATSAMALVGLGGHHKKPVETTEPTLQVSGTTDSVDGVHQPSTAADQPPASLSETLPSAPQDPPPPTETSSVAEQVPPIPTNEQPQSTNIPQSSSQTPPTTNQASPPPDQAPLASGKKKCPMNWATKKKSGKSDVYFVALLWSIVGVQAWLNLWLLQLLPIPVLLWVLKKVVVSFGVWNFVVSHVSRWWQFLSCHLRERQEALLPRPVRALCRVILDIDRKLWHYGNDKLQEWLESSVDTLISVLIVLVLVLGALLLGVFLTVKVHQESVHVITVTHSFVNETLVSNPEWANWLPEAVGMQKAVDSAANNVYQYGREWITSKLQKMLGGKVSNTTHIENQVLELWDRLYHSWFVNNATLNAIQRGRAPKQVSVRSGWVIGDMQDWQAAASFVHENIETFLSILESLWVVMSHNVNLLVNSASTLLALLFYGGTAILNFVLSLVIFLTTLFYLLSSSDQYYKPVKWILSLTPLSQSGSSSQFTGHIVEDAIGGVFGASVKMASFYGLYTWLTHTLFGINVVYIPAALAATLGAVPFLGTYWAALPAVLELWLVQGERGLALLLFIFHLLPSSCVDTAIYSEMSGGGHPYLTGLAVAGGVYYGGLEGAIIGPILLCTLLVAFNIYSSMLSSPSTPTTPLATPFEHAADFLPKEVPNEGTHQQ</sequence>
<feature type="transmembrane region" description="Helical" evidence="7">
    <location>
        <begin position="865"/>
        <end position="885"/>
    </location>
</feature>
<feature type="compositionally biased region" description="Polar residues" evidence="6">
    <location>
        <begin position="329"/>
        <end position="365"/>
    </location>
</feature>
<feature type="transmembrane region" description="Helical" evidence="7">
    <location>
        <begin position="43"/>
        <end position="63"/>
    </location>
</feature>
<evidence type="ECO:0000256" key="5">
    <source>
        <dbReference type="ARBA" id="ARBA00023136"/>
    </source>
</evidence>
<feature type="transmembrane region" description="Helical" evidence="7">
    <location>
        <begin position="220"/>
        <end position="239"/>
    </location>
</feature>
<dbReference type="RefSeq" id="XP_032807479.1">
    <property type="nucleotide sequence ID" value="XM_032951588.1"/>
</dbReference>
<feature type="region of interest" description="Disordered" evidence="6">
    <location>
        <begin position="320"/>
        <end position="431"/>
    </location>
</feature>
<evidence type="ECO:0000256" key="6">
    <source>
        <dbReference type="SAM" id="MobiDB-lite"/>
    </source>
</evidence>
<dbReference type="AlphaFoldDB" id="A0AAJ7SYB1"/>
<evidence type="ECO:0000256" key="1">
    <source>
        <dbReference type="ARBA" id="ARBA00004141"/>
    </source>
</evidence>
<keyword evidence="3 7" id="KW-0812">Transmembrane</keyword>
<feature type="transmembrane region" description="Helical" evidence="7">
    <location>
        <begin position="742"/>
        <end position="761"/>
    </location>
</feature>
<dbReference type="KEGG" id="pmrn:116941027"/>
<keyword evidence="8" id="KW-1185">Reference proteome</keyword>
<dbReference type="GO" id="GO:0016020">
    <property type="term" value="C:membrane"/>
    <property type="evidence" value="ECO:0007669"/>
    <property type="project" value="UniProtKB-SubCell"/>
</dbReference>
<evidence type="ECO:0000313" key="8">
    <source>
        <dbReference type="Proteomes" id="UP001318040"/>
    </source>
</evidence>
<feature type="region of interest" description="Disordered" evidence="6">
    <location>
        <begin position="1"/>
        <end position="38"/>
    </location>
</feature>
<reference evidence="9" key="1">
    <citation type="submission" date="2025-08" db="UniProtKB">
        <authorList>
            <consortium name="RefSeq"/>
        </authorList>
    </citation>
    <scope>IDENTIFICATION</scope>
    <source>
        <tissue evidence="9">Sperm</tissue>
    </source>
</reference>
<feature type="transmembrane region" description="Helical" evidence="7">
    <location>
        <begin position="813"/>
        <end position="833"/>
    </location>
</feature>
<accession>A0AAJ7SYB1</accession>